<sequence>MDKFTYRLDLTEDEFNLIKNNLNENILSKAKKIKVSEKKTDSMKRATFHRSEIARAKLFDAIFDLTEKDIEVTQYNLKKYKNIPYHTSKKYLDIFNELEKSSQENQEALTYTEEEIKELKIYHNQKEESFSLQVYEKELLKEWQEIKAKRKK</sequence>
<evidence type="ECO:0000313" key="3">
    <source>
        <dbReference type="Proteomes" id="UP000262582"/>
    </source>
</evidence>
<reference evidence="1 3" key="2">
    <citation type="submission" date="2018-08" db="EMBL/GenBank/DDBJ databases">
        <title>Complete genome of the Arcobacter ellisii type strain LMG 26155.</title>
        <authorList>
            <person name="Miller W.G."/>
            <person name="Yee E."/>
            <person name="Bono J.L."/>
        </authorList>
    </citation>
    <scope>NUCLEOTIDE SEQUENCE [LARGE SCALE GENOMIC DNA]</scope>
    <source>
        <strain evidence="1 3">LMG 26155</strain>
    </source>
</reference>
<organism evidence="2 4">
    <name type="scientific">Arcobacter ellisii</name>
    <dbReference type="NCBI Taxonomy" id="913109"/>
    <lineage>
        <taxon>Bacteria</taxon>
        <taxon>Pseudomonadati</taxon>
        <taxon>Campylobacterota</taxon>
        <taxon>Epsilonproteobacteria</taxon>
        <taxon>Campylobacterales</taxon>
        <taxon>Arcobacteraceae</taxon>
        <taxon>Arcobacter</taxon>
    </lineage>
</organism>
<reference evidence="2 4" key="1">
    <citation type="submission" date="2017-09" db="EMBL/GenBank/DDBJ databases">
        <title>Genomics of the genus Arcobacter.</title>
        <authorList>
            <person name="Perez-Cataluna A."/>
            <person name="Figueras M.J."/>
            <person name="Salas-Masso N."/>
        </authorList>
    </citation>
    <scope>NUCLEOTIDE SEQUENCE [LARGE SCALE GENOMIC DNA]</scope>
    <source>
        <strain evidence="2 4">CECT 7837</strain>
    </source>
</reference>
<gene>
    <name evidence="1" type="ORF">AELL_1210</name>
    <name evidence="2" type="ORF">CP962_07080</name>
</gene>
<dbReference type="Proteomes" id="UP000262582">
    <property type="component" value="Chromosome"/>
</dbReference>
<protein>
    <submittedName>
        <fullName evidence="2">Uncharacterized protein</fullName>
    </submittedName>
</protein>
<dbReference type="EMBL" id="NXIG01000006">
    <property type="protein sequence ID" value="RXI30523.1"/>
    <property type="molecule type" value="Genomic_DNA"/>
</dbReference>
<dbReference type="Proteomes" id="UP000290588">
    <property type="component" value="Unassembled WGS sequence"/>
</dbReference>
<evidence type="ECO:0000313" key="1">
    <source>
        <dbReference type="EMBL" id="AXX94878.1"/>
    </source>
</evidence>
<dbReference type="EMBL" id="CP032097">
    <property type="protein sequence ID" value="AXX94878.1"/>
    <property type="molecule type" value="Genomic_DNA"/>
</dbReference>
<name>A0A347U7Q0_9BACT</name>
<keyword evidence="3" id="KW-1185">Reference proteome</keyword>
<accession>A0A347U7Q0</accession>
<proteinExistence type="predicted"/>
<dbReference type="KEGG" id="aell:AELL_1210"/>
<dbReference type="RefSeq" id="WP_118917086.1">
    <property type="nucleotide sequence ID" value="NZ_CP032097.1"/>
</dbReference>
<dbReference type="AlphaFoldDB" id="A0A347U7Q0"/>
<evidence type="ECO:0000313" key="4">
    <source>
        <dbReference type="Proteomes" id="UP000290588"/>
    </source>
</evidence>
<dbReference type="OrthoDB" id="9899364at2"/>
<evidence type="ECO:0000313" key="2">
    <source>
        <dbReference type="EMBL" id="RXI30523.1"/>
    </source>
</evidence>